<dbReference type="EMBL" id="JAXAFJ010000010">
    <property type="protein sequence ID" value="MDX6807231.1"/>
    <property type="molecule type" value="Genomic_DNA"/>
</dbReference>
<keyword evidence="3" id="KW-1185">Reference proteome</keyword>
<keyword evidence="1" id="KW-0812">Transmembrane</keyword>
<feature type="transmembrane region" description="Helical" evidence="1">
    <location>
        <begin position="29"/>
        <end position="50"/>
    </location>
</feature>
<comment type="caution">
    <text evidence="2">The sequence shown here is derived from an EMBL/GenBank/DDBJ whole genome shotgun (WGS) entry which is preliminary data.</text>
</comment>
<dbReference type="Proteomes" id="UP001274321">
    <property type="component" value="Unassembled WGS sequence"/>
</dbReference>
<dbReference type="PANTHER" id="PTHR30354">
    <property type="entry name" value="GNT FAMILY GLUCONATE TRANSPORTER"/>
    <property type="match status" value="1"/>
</dbReference>
<evidence type="ECO:0000256" key="1">
    <source>
        <dbReference type="SAM" id="Phobius"/>
    </source>
</evidence>
<name>A0ABU4RQW6_9HYPH</name>
<feature type="transmembrane region" description="Helical" evidence="1">
    <location>
        <begin position="331"/>
        <end position="353"/>
    </location>
</feature>
<gene>
    <name evidence="2" type="ORF">SCD90_14255</name>
</gene>
<accession>A0ABU4RQW6</accession>
<dbReference type="Pfam" id="PF02447">
    <property type="entry name" value="GntP_permease"/>
    <property type="match status" value="1"/>
</dbReference>
<dbReference type="PANTHER" id="PTHR30354:SF11">
    <property type="entry name" value="PERMEASE"/>
    <property type="match status" value="1"/>
</dbReference>
<feature type="transmembrane region" description="Helical" evidence="1">
    <location>
        <begin position="297"/>
        <end position="319"/>
    </location>
</feature>
<feature type="transmembrane region" description="Helical" evidence="1">
    <location>
        <begin position="384"/>
        <end position="404"/>
    </location>
</feature>
<dbReference type="PIRSF" id="PIRSF002746">
    <property type="entry name" value="Gluconate_transporter"/>
    <property type="match status" value="1"/>
</dbReference>
<feature type="transmembrane region" description="Helical" evidence="1">
    <location>
        <begin position="136"/>
        <end position="157"/>
    </location>
</feature>
<sequence length="449" mass="45890">MSMLLVLLLLLSIAFIVFTTAYLKLHPFLALLLTAFGFGILSGMPLAEVVKSVNEGFGGTIGSIGIVIIAGTIIGVFLEKSGGAFRLAASILRVTGQRNAPLAMSIMGYVVSIPVFCDSGFVILSSLNKAVAKRAGISLAATAIALALGLYATHTMVPPTPGPVAAAGILGADLGLVILWGMIIGLIATLGGWLFAITVAARIEVPPYKEGEIPDGAAELSVENAPSTFMSLLPIVVPIILIVMLSIAQLPSKPLGTGPIVNVLSFLGQPVVALLIGVGFALLLPKKLDRNMLSTDGYVGAAVIDAAIIITITGAGGAFGKVLQNSGIAKVIGDSLASANLGLWLPFVIAAGIKTAQGSSTVAIITTAGLMAPLLPALGLDGDIAKALVVVAIGAGSMVVSHANDSFFWVVTQFSNMDVKTGYRLQTLGTLFQGLVAATTVWIVGLILL</sequence>
<evidence type="ECO:0000313" key="3">
    <source>
        <dbReference type="Proteomes" id="UP001274321"/>
    </source>
</evidence>
<organism evidence="2 3">
    <name type="scientific">Terrihabitans rhizophilus</name>
    <dbReference type="NCBI Taxonomy" id="3092662"/>
    <lineage>
        <taxon>Bacteria</taxon>
        <taxon>Pseudomonadati</taxon>
        <taxon>Pseudomonadota</taxon>
        <taxon>Alphaproteobacteria</taxon>
        <taxon>Hyphomicrobiales</taxon>
        <taxon>Terrihabitans</taxon>
    </lineage>
</organism>
<proteinExistence type="predicted"/>
<feature type="transmembrane region" description="Helical" evidence="1">
    <location>
        <begin position="260"/>
        <end position="285"/>
    </location>
</feature>
<feature type="transmembrane region" description="Helical" evidence="1">
    <location>
        <begin position="102"/>
        <end position="124"/>
    </location>
</feature>
<feature type="transmembrane region" description="Helical" evidence="1">
    <location>
        <begin position="360"/>
        <end position="378"/>
    </location>
</feature>
<keyword evidence="1" id="KW-1133">Transmembrane helix</keyword>
<reference evidence="2 3" key="1">
    <citation type="submission" date="2023-11" db="EMBL/GenBank/DDBJ databases">
        <authorList>
            <person name="Bao R."/>
        </authorList>
    </citation>
    <scope>NUCLEOTIDE SEQUENCE [LARGE SCALE GENOMIC DNA]</scope>
    <source>
        <strain evidence="2 3">PJ23</strain>
    </source>
</reference>
<protein>
    <submittedName>
        <fullName evidence="2">GntP family permease</fullName>
    </submittedName>
</protein>
<feature type="transmembrane region" description="Helical" evidence="1">
    <location>
        <begin position="425"/>
        <end position="448"/>
    </location>
</feature>
<keyword evidence="1" id="KW-0472">Membrane</keyword>
<feature type="transmembrane region" description="Helical" evidence="1">
    <location>
        <begin position="57"/>
        <end position="78"/>
    </location>
</feature>
<dbReference type="InterPro" id="IPR003474">
    <property type="entry name" value="Glcn_transporter"/>
</dbReference>
<feature type="transmembrane region" description="Helical" evidence="1">
    <location>
        <begin position="229"/>
        <end position="248"/>
    </location>
</feature>
<evidence type="ECO:0000313" key="2">
    <source>
        <dbReference type="EMBL" id="MDX6807231.1"/>
    </source>
</evidence>
<feature type="transmembrane region" description="Helical" evidence="1">
    <location>
        <begin position="177"/>
        <end position="201"/>
    </location>
</feature>